<reference evidence="2" key="1">
    <citation type="submission" date="2021-01" db="UniProtKB">
        <authorList>
            <consortium name="EnsemblPlants"/>
        </authorList>
    </citation>
    <scope>IDENTIFICATION</scope>
</reference>
<dbReference type="PANTHER" id="PTHR37716">
    <property type="entry name" value="OS07G0568900 PROTEIN"/>
    <property type="match status" value="1"/>
</dbReference>
<accession>A0A7N0TX49</accession>
<keyword evidence="3" id="KW-1185">Reference proteome</keyword>
<dbReference type="AlphaFoldDB" id="A0A7N0TX49"/>
<protein>
    <submittedName>
        <fullName evidence="2">Uncharacterized protein</fullName>
    </submittedName>
</protein>
<sequence length="138" mass="15491">MHLLQSLHYPVAGIGDNKLGRVVWTRPHGIHCLRSIRAAQNGRPVDPEKAREALKKLDQQLQYISEKPPATPTKKARDPGFEEFQIREEMPQISGSFLGYTAAALFLFTIFYNIFFYTVIKPAVDLPSDPTAQLGAPK</sequence>
<proteinExistence type="predicted"/>
<evidence type="ECO:0000256" key="1">
    <source>
        <dbReference type="SAM" id="Phobius"/>
    </source>
</evidence>
<organism evidence="2 3">
    <name type="scientific">Kalanchoe fedtschenkoi</name>
    <name type="common">Lavender scallops</name>
    <name type="synonym">South American air plant</name>
    <dbReference type="NCBI Taxonomy" id="63787"/>
    <lineage>
        <taxon>Eukaryota</taxon>
        <taxon>Viridiplantae</taxon>
        <taxon>Streptophyta</taxon>
        <taxon>Embryophyta</taxon>
        <taxon>Tracheophyta</taxon>
        <taxon>Spermatophyta</taxon>
        <taxon>Magnoliopsida</taxon>
        <taxon>eudicotyledons</taxon>
        <taxon>Gunneridae</taxon>
        <taxon>Pentapetalae</taxon>
        <taxon>Saxifragales</taxon>
        <taxon>Crassulaceae</taxon>
        <taxon>Kalanchoe</taxon>
    </lineage>
</organism>
<dbReference type="Proteomes" id="UP000594263">
    <property type="component" value="Unplaced"/>
</dbReference>
<dbReference type="PANTHER" id="PTHR37716:SF1">
    <property type="entry name" value="OS07G0568900 PROTEIN"/>
    <property type="match status" value="1"/>
</dbReference>
<dbReference type="Gramene" id="Kaladp0046s0322.1.v1.1">
    <property type="protein sequence ID" value="Kaladp0046s0322.1.v1.1"/>
    <property type="gene ID" value="Kaladp0046s0322.v1.1"/>
</dbReference>
<evidence type="ECO:0000313" key="2">
    <source>
        <dbReference type="EnsemblPlants" id="Kaladp0046s0322.1.v1.1"/>
    </source>
</evidence>
<keyword evidence="1" id="KW-1133">Transmembrane helix</keyword>
<evidence type="ECO:0000313" key="3">
    <source>
        <dbReference type="Proteomes" id="UP000594263"/>
    </source>
</evidence>
<dbReference type="GO" id="GO:0009535">
    <property type="term" value="C:chloroplast thylakoid membrane"/>
    <property type="evidence" value="ECO:0007669"/>
    <property type="project" value="TreeGrafter"/>
</dbReference>
<name>A0A7N0TX49_KALFE</name>
<keyword evidence="1" id="KW-0812">Transmembrane</keyword>
<dbReference type="EnsemblPlants" id="Kaladp0046s0322.1.v1.1">
    <property type="protein sequence ID" value="Kaladp0046s0322.1.v1.1"/>
    <property type="gene ID" value="Kaladp0046s0322.v1.1"/>
</dbReference>
<keyword evidence="1" id="KW-0472">Membrane</keyword>
<feature type="transmembrane region" description="Helical" evidence="1">
    <location>
        <begin position="97"/>
        <end position="120"/>
    </location>
</feature>